<proteinExistence type="predicted"/>
<dbReference type="EMBL" id="FMXR01000022">
    <property type="protein sequence ID" value="SDB33976.1"/>
    <property type="molecule type" value="Genomic_DNA"/>
</dbReference>
<dbReference type="STRING" id="1732.SAMN02910417_02513"/>
<reference evidence="1 2" key="1">
    <citation type="submission" date="2016-10" db="EMBL/GenBank/DDBJ databases">
        <authorList>
            <person name="de Groot N.N."/>
        </authorList>
    </citation>
    <scope>NUCLEOTIDE SEQUENCE [LARGE SCALE GENOMIC DNA]</scope>
    <source>
        <strain evidence="1 2">DSM 3217</strain>
    </source>
</reference>
<dbReference type="Proteomes" id="UP000199228">
    <property type="component" value="Unassembled WGS sequence"/>
</dbReference>
<evidence type="ECO:0000313" key="2">
    <source>
        <dbReference type="Proteomes" id="UP000199228"/>
    </source>
</evidence>
<gene>
    <name evidence="1" type="ORF">SAMN02910417_02513</name>
</gene>
<keyword evidence="2" id="KW-1185">Reference proteome</keyword>
<accession>A0A1G6CM73</accession>
<dbReference type="AlphaFoldDB" id="A0A1G6CM73"/>
<evidence type="ECO:0000313" key="1">
    <source>
        <dbReference type="EMBL" id="SDB33976.1"/>
    </source>
</evidence>
<protein>
    <submittedName>
        <fullName evidence="1">Uncharacterized protein</fullName>
    </submittedName>
</protein>
<name>A0A1G6CM73_EUBOX</name>
<organism evidence="1 2">
    <name type="scientific">Eubacterium oxidoreducens</name>
    <dbReference type="NCBI Taxonomy" id="1732"/>
    <lineage>
        <taxon>Bacteria</taxon>
        <taxon>Bacillati</taxon>
        <taxon>Bacillota</taxon>
        <taxon>Clostridia</taxon>
        <taxon>Eubacteriales</taxon>
        <taxon>Eubacteriaceae</taxon>
        <taxon>Eubacterium</taxon>
    </lineage>
</organism>
<sequence>MDIENTKDLRIWIDKGEVSDNEKADIEVIIKAFSDYMTAVDPEYQYNKTFLKDFIPSFIMSNKMLNTKKAFLDTLIDSLNDYKEKLKIEIDNAWKYDGTKDSVILANFFDKSKVNSGKLYYQINYIDEKSFVLAGSIKTEKLDKDIDKVIEEVVDLFLSRLNENDEN</sequence>